<keyword evidence="2" id="KW-1185">Reference proteome</keyword>
<evidence type="ECO:0000313" key="2">
    <source>
        <dbReference type="Proteomes" id="UP000006514"/>
    </source>
</evidence>
<gene>
    <name evidence="1" type="ORF">AURDEDRAFT_176682</name>
</gene>
<protein>
    <submittedName>
        <fullName evidence="1">Uncharacterized protein</fullName>
    </submittedName>
</protein>
<dbReference type="OrthoDB" id="3364670at2759"/>
<dbReference type="EMBL" id="JH687970">
    <property type="protein sequence ID" value="EJD34262.1"/>
    <property type="molecule type" value="Genomic_DNA"/>
</dbReference>
<accession>J0D5Z3</accession>
<sequence length="89" mass="10228">MLISQLRSVSAVLKRRKDTRKKDEPAHKVLASTGYDIDHLDERWALQRAAELSVRSHPTKKLKKSLDAGLQLQEQVDAIDESIRSTRRH</sequence>
<evidence type="ECO:0000313" key="1">
    <source>
        <dbReference type="EMBL" id="EJD34262.1"/>
    </source>
</evidence>
<reference evidence="2" key="1">
    <citation type="journal article" date="2012" name="Science">
        <title>The Paleozoic origin of enzymatic lignin decomposition reconstructed from 31 fungal genomes.</title>
        <authorList>
            <person name="Floudas D."/>
            <person name="Binder M."/>
            <person name="Riley R."/>
            <person name="Barry K."/>
            <person name="Blanchette R.A."/>
            <person name="Henrissat B."/>
            <person name="Martinez A.T."/>
            <person name="Otillar R."/>
            <person name="Spatafora J.W."/>
            <person name="Yadav J.S."/>
            <person name="Aerts A."/>
            <person name="Benoit I."/>
            <person name="Boyd A."/>
            <person name="Carlson A."/>
            <person name="Copeland A."/>
            <person name="Coutinho P.M."/>
            <person name="de Vries R.P."/>
            <person name="Ferreira P."/>
            <person name="Findley K."/>
            <person name="Foster B."/>
            <person name="Gaskell J."/>
            <person name="Glotzer D."/>
            <person name="Gorecki P."/>
            <person name="Heitman J."/>
            <person name="Hesse C."/>
            <person name="Hori C."/>
            <person name="Igarashi K."/>
            <person name="Jurgens J.A."/>
            <person name="Kallen N."/>
            <person name="Kersten P."/>
            <person name="Kohler A."/>
            <person name="Kuees U."/>
            <person name="Kumar T.K.A."/>
            <person name="Kuo A."/>
            <person name="LaButti K."/>
            <person name="Larrondo L.F."/>
            <person name="Lindquist E."/>
            <person name="Ling A."/>
            <person name="Lombard V."/>
            <person name="Lucas S."/>
            <person name="Lundell T."/>
            <person name="Martin R."/>
            <person name="McLaughlin D.J."/>
            <person name="Morgenstern I."/>
            <person name="Morin E."/>
            <person name="Murat C."/>
            <person name="Nagy L.G."/>
            <person name="Nolan M."/>
            <person name="Ohm R.A."/>
            <person name="Patyshakuliyeva A."/>
            <person name="Rokas A."/>
            <person name="Ruiz-Duenas F.J."/>
            <person name="Sabat G."/>
            <person name="Salamov A."/>
            <person name="Samejima M."/>
            <person name="Schmutz J."/>
            <person name="Slot J.C."/>
            <person name="St John F."/>
            <person name="Stenlid J."/>
            <person name="Sun H."/>
            <person name="Sun S."/>
            <person name="Syed K."/>
            <person name="Tsang A."/>
            <person name="Wiebenga A."/>
            <person name="Young D."/>
            <person name="Pisabarro A."/>
            <person name="Eastwood D.C."/>
            <person name="Martin F."/>
            <person name="Cullen D."/>
            <person name="Grigoriev I.V."/>
            <person name="Hibbett D.S."/>
        </authorList>
    </citation>
    <scope>NUCLEOTIDE SEQUENCE [LARGE SCALE GENOMIC DNA]</scope>
    <source>
        <strain evidence="2">TFB10046</strain>
    </source>
</reference>
<dbReference type="InParanoid" id="J0D5Z3"/>
<dbReference type="KEGG" id="adl:AURDEDRAFT_176682"/>
<dbReference type="Proteomes" id="UP000006514">
    <property type="component" value="Unassembled WGS sequence"/>
</dbReference>
<proteinExistence type="predicted"/>
<name>J0D5Z3_AURST</name>
<dbReference type="AlphaFoldDB" id="J0D5Z3"/>
<organism evidence="1 2">
    <name type="scientific">Auricularia subglabra (strain TFB-10046 / SS5)</name>
    <name type="common">White-rot fungus</name>
    <name type="synonym">Auricularia delicata (strain TFB10046)</name>
    <dbReference type="NCBI Taxonomy" id="717982"/>
    <lineage>
        <taxon>Eukaryota</taxon>
        <taxon>Fungi</taxon>
        <taxon>Dikarya</taxon>
        <taxon>Basidiomycota</taxon>
        <taxon>Agaricomycotina</taxon>
        <taxon>Agaricomycetes</taxon>
        <taxon>Auriculariales</taxon>
        <taxon>Auriculariaceae</taxon>
        <taxon>Auricularia</taxon>
    </lineage>
</organism>